<evidence type="ECO:0000313" key="2">
    <source>
        <dbReference type="Proteomes" id="UP000006001"/>
    </source>
</evidence>
<proteinExistence type="predicted"/>
<organism evidence="1 2">
    <name type="scientific">Slackia exigua (strain ATCC 700122 / DSM 15923 / CIP 105133 / JCM 11022 / KCTC 5966 / S-7)</name>
    <dbReference type="NCBI Taxonomy" id="649764"/>
    <lineage>
        <taxon>Bacteria</taxon>
        <taxon>Bacillati</taxon>
        <taxon>Actinomycetota</taxon>
        <taxon>Coriobacteriia</taxon>
        <taxon>Eggerthellales</taxon>
        <taxon>Eggerthellaceae</taxon>
        <taxon>Slackia</taxon>
    </lineage>
</organism>
<dbReference type="AlphaFoldDB" id="D0WFK7"/>
<gene>
    <name evidence="1" type="ORF">HMPREF0762_00606</name>
</gene>
<evidence type="ECO:0000313" key="1">
    <source>
        <dbReference type="EMBL" id="EEZ61270.1"/>
    </source>
</evidence>
<dbReference type="EMBL" id="ACUX02000006">
    <property type="protein sequence ID" value="EEZ61270.1"/>
    <property type="molecule type" value="Genomic_DNA"/>
</dbReference>
<dbReference type="Proteomes" id="UP000006001">
    <property type="component" value="Unassembled WGS sequence"/>
</dbReference>
<sequence>MDGCLKVAGKSPASLSPWTFVCFEPSSRWRAFAEAHILRKIWPRSQ</sequence>
<name>D0WFK7_SLAES</name>
<reference evidence="1" key="1">
    <citation type="submission" date="2009-10" db="EMBL/GenBank/DDBJ databases">
        <authorList>
            <person name="Weinstock G."/>
            <person name="Sodergren E."/>
            <person name="Clifton S."/>
            <person name="Fulton L."/>
            <person name="Fulton B."/>
            <person name="Courtney L."/>
            <person name="Fronick C."/>
            <person name="Harrison M."/>
            <person name="Strong C."/>
            <person name="Farmer C."/>
            <person name="Delahaunty K."/>
            <person name="Markovic C."/>
            <person name="Hall O."/>
            <person name="Minx P."/>
            <person name="Tomlinson C."/>
            <person name="Mitreva M."/>
            <person name="Nelson J."/>
            <person name="Hou S."/>
            <person name="Wollam A."/>
            <person name="Pepin K.H."/>
            <person name="Johnson M."/>
            <person name="Bhonagiri V."/>
            <person name="Nash W.E."/>
            <person name="Warren W."/>
            <person name="Chinwalla A."/>
            <person name="Mardis E.R."/>
            <person name="Wilson R.K."/>
        </authorList>
    </citation>
    <scope>NUCLEOTIDE SEQUENCE [LARGE SCALE GENOMIC DNA]</scope>
    <source>
        <strain evidence="1">ATCC 700122</strain>
    </source>
</reference>
<keyword evidence="2" id="KW-1185">Reference proteome</keyword>
<protein>
    <submittedName>
        <fullName evidence="1">Uncharacterized protein</fullName>
    </submittedName>
</protein>
<accession>D0WFK7</accession>
<dbReference type="HOGENOM" id="CLU_3189078_0_0_11"/>
<dbReference type="STRING" id="649764.HMPREF0762_00606"/>
<comment type="caution">
    <text evidence="1">The sequence shown here is derived from an EMBL/GenBank/DDBJ whole genome shotgun (WGS) entry which is preliminary data.</text>
</comment>